<gene>
    <name evidence="1" type="ORF">MM239_10840</name>
</gene>
<dbReference type="EMBL" id="JAKZGP010000025">
    <property type="protein sequence ID" value="MCH7409892.1"/>
    <property type="molecule type" value="Genomic_DNA"/>
</dbReference>
<evidence type="ECO:0000313" key="1">
    <source>
        <dbReference type="EMBL" id="MCH7409892.1"/>
    </source>
</evidence>
<reference evidence="1" key="1">
    <citation type="submission" date="2022-03" db="EMBL/GenBank/DDBJ databases">
        <title>De novo assembled genomes of Belliella spp. (Cyclobacteriaceae) strains.</title>
        <authorList>
            <person name="Szabo A."/>
            <person name="Korponai K."/>
            <person name="Felfoldi T."/>
        </authorList>
    </citation>
    <scope>NUCLEOTIDE SEQUENCE</scope>
    <source>
        <strain evidence="1">DSM 111904</strain>
    </source>
</reference>
<dbReference type="RefSeq" id="WP_241348262.1">
    <property type="nucleotide sequence ID" value="NZ_JAKZGP010000025.1"/>
</dbReference>
<accession>A0ABS9V0G8</accession>
<organism evidence="1 2">
    <name type="scientific">Belliella filtrata</name>
    <dbReference type="NCBI Taxonomy" id="2923435"/>
    <lineage>
        <taxon>Bacteria</taxon>
        <taxon>Pseudomonadati</taxon>
        <taxon>Bacteroidota</taxon>
        <taxon>Cytophagia</taxon>
        <taxon>Cytophagales</taxon>
        <taxon>Cyclobacteriaceae</taxon>
        <taxon>Belliella</taxon>
    </lineage>
</organism>
<proteinExistence type="predicted"/>
<name>A0ABS9V0G8_9BACT</name>
<sequence length="225" mass="25383">MKNNFIIFALCLFTSFSYGQSDEDSEESSKRFNYLETKHELGVDIRPLFEGSSPSSLFYRKNYIGREGKTMGFRLGATFMNTFNNSDIEFQGNSFENYRTSSFALSIGLERQKFISDKFIAYGGMDVSGALNQIRYNRQSGTISGSNSTSASENAFGIGLGNFWGMKYHFNSRLSFSAETGFDLFYLSSSVKYSGNVGTISSEKGPVLWDFNYIPLKALRISYHF</sequence>
<evidence type="ECO:0008006" key="3">
    <source>
        <dbReference type="Google" id="ProtNLM"/>
    </source>
</evidence>
<keyword evidence="2" id="KW-1185">Reference proteome</keyword>
<protein>
    <recommendedName>
        <fullName evidence="3">Outer membrane protein beta-barrel domain-containing protein</fullName>
    </recommendedName>
</protein>
<evidence type="ECO:0000313" key="2">
    <source>
        <dbReference type="Proteomes" id="UP001165489"/>
    </source>
</evidence>
<dbReference type="Proteomes" id="UP001165489">
    <property type="component" value="Unassembled WGS sequence"/>
</dbReference>
<comment type="caution">
    <text evidence="1">The sequence shown here is derived from an EMBL/GenBank/DDBJ whole genome shotgun (WGS) entry which is preliminary data.</text>
</comment>